<evidence type="ECO:0000313" key="1">
    <source>
        <dbReference type="EMBL" id="KAI3748977.1"/>
    </source>
</evidence>
<name>A0ACB9DRS0_ARCLA</name>
<organism evidence="1 2">
    <name type="scientific">Arctium lappa</name>
    <name type="common">Greater burdock</name>
    <name type="synonym">Lappa major</name>
    <dbReference type="NCBI Taxonomy" id="4217"/>
    <lineage>
        <taxon>Eukaryota</taxon>
        <taxon>Viridiplantae</taxon>
        <taxon>Streptophyta</taxon>
        <taxon>Embryophyta</taxon>
        <taxon>Tracheophyta</taxon>
        <taxon>Spermatophyta</taxon>
        <taxon>Magnoliopsida</taxon>
        <taxon>eudicotyledons</taxon>
        <taxon>Gunneridae</taxon>
        <taxon>Pentapetalae</taxon>
        <taxon>asterids</taxon>
        <taxon>campanulids</taxon>
        <taxon>Asterales</taxon>
        <taxon>Asteraceae</taxon>
        <taxon>Carduoideae</taxon>
        <taxon>Cardueae</taxon>
        <taxon>Arctiinae</taxon>
        <taxon>Arctium</taxon>
    </lineage>
</organism>
<proteinExistence type="predicted"/>
<gene>
    <name evidence="1" type="ORF">L6452_12457</name>
</gene>
<dbReference type="EMBL" id="CM042049">
    <property type="protein sequence ID" value="KAI3748977.1"/>
    <property type="molecule type" value="Genomic_DNA"/>
</dbReference>
<reference evidence="1 2" key="2">
    <citation type="journal article" date="2022" name="Mol. Ecol. Resour.">
        <title>The genomes of chicory, endive, great burdock and yacon provide insights into Asteraceae paleo-polyploidization history and plant inulin production.</title>
        <authorList>
            <person name="Fan W."/>
            <person name="Wang S."/>
            <person name="Wang H."/>
            <person name="Wang A."/>
            <person name="Jiang F."/>
            <person name="Liu H."/>
            <person name="Zhao H."/>
            <person name="Xu D."/>
            <person name="Zhang Y."/>
        </authorList>
    </citation>
    <scope>NUCLEOTIDE SEQUENCE [LARGE SCALE GENOMIC DNA]</scope>
    <source>
        <strain evidence="2">cv. Niubang</strain>
    </source>
</reference>
<protein>
    <submittedName>
        <fullName evidence="1">Uncharacterized protein</fullName>
    </submittedName>
</protein>
<reference evidence="2" key="1">
    <citation type="journal article" date="2022" name="Mol. Ecol. Resour.">
        <title>The genomes of chicory, endive, great burdock and yacon provide insights into Asteraceae palaeo-polyploidization history and plant inulin production.</title>
        <authorList>
            <person name="Fan W."/>
            <person name="Wang S."/>
            <person name="Wang H."/>
            <person name="Wang A."/>
            <person name="Jiang F."/>
            <person name="Liu H."/>
            <person name="Zhao H."/>
            <person name="Xu D."/>
            <person name="Zhang Y."/>
        </authorList>
    </citation>
    <scope>NUCLEOTIDE SEQUENCE [LARGE SCALE GENOMIC DNA]</scope>
    <source>
        <strain evidence="2">cv. Niubang</strain>
    </source>
</reference>
<dbReference type="Proteomes" id="UP001055879">
    <property type="component" value="Linkage Group LG03"/>
</dbReference>
<evidence type="ECO:0000313" key="2">
    <source>
        <dbReference type="Proteomes" id="UP001055879"/>
    </source>
</evidence>
<accession>A0ACB9DRS0</accession>
<sequence length="77" mass="8772">MTRLSPLGVPRSTSSRVIDISFPSQKKLFVSLDSEKPLPTESEDAQFPAIPCLMDRFPTSNDKKSLKRWFFIDKRVG</sequence>
<comment type="caution">
    <text evidence="1">The sequence shown here is derived from an EMBL/GenBank/DDBJ whole genome shotgun (WGS) entry which is preliminary data.</text>
</comment>
<keyword evidence="2" id="KW-1185">Reference proteome</keyword>